<dbReference type="FunFam" id="2.40.10.10:FF:000068">
    <property type="entry name" value="transmembrane protease serine 2"/>
    <property type="match status" value="1"/>
</dbReference>
<keyword evidence="2" id="KW-0800">Toxin</keyword>
<evidence type="ECO:0000256" key="11">
    <source>
        <dbReference type="ARBA" id="ARBA00055534"/>
    </source>
</evidence>
<reference evidence="16" key="1">
    <citation type="submission" date="2021-09" db="EMBL/GenBank/DDBJ databases">
        <authorList>
            <person name="Martin H S."/>
        </authorList>
    </citation>
    <scope>NUCLEOTIDE SEQUENCE</scope>
</reference>
<evidence type="ECO:0000256" key="12">
    <source>
        <dbReference type="ARBA" id="ARBA00084094"/>
    </source>
</evidence>
<dbReference type="PRINTS" id="PR00722">
    <property type="entry name" value="CHYMOTRYPSIN"/>
</dbReference>
<dbReference type="CDD" id="cd00190">
    <property type="entry name" value="Tryp_SPc"/>
    <property type="match status" value="2"/>
</dbReference>
<dbReference type="Proteomes" id="UP000789524">
    <property type="component" value="Unassembled WGS sequence"/>
</dbReference>
<dbReference type="PANTHER" id="PTHR24276">
    <property type="entry name" value="POLYSERASE-RELATED"/>
    <property type="match status" value="1"/>
</dbReference>
<proteinExistence type="inferred from homology"/>
<feature type="domain" description="Peptidase S1" evidence="15">
    <location>
        <begin position="249"/>
        <end position="489"/>
    </location>
</feature>
<keyword evidence="3 13" id="KW-0645">Protease</keyword>
<dbReference type="GO" id="GO:0004252">
    <property type="term" value="F:serine-type endopeptidase activity"/>
    <property type="evidence" value="ECO:0007669"/>
    <property type="project" value="InterPro"/>
</dbReference>
<organism evidence="16 17">
    <name type="scientific">Danaus chrysippus</name>
    <name type="common">African queen</name>
    <dbReference type="NCBI Taxonomy" id="151541"/>
    <lineage>
        <taxon>Eukaryota</taxon>
        <taxon>Metazoa</taxon>
        <taxon>Ecdysozoa</taxon>
        <taxon>Arthropoda</taxon>
        <taxon>Hexapoda</taxon>
        <taxon>Insecta</taxon>
        <taxon>Pterygota</taxon>
        <taxon>Neoptera</taxon>
        <taxon>Endopterygota</taxon>
        <taxon>Lepidoptera</taxon>
        <taxon>Glossata</taxon>
        <taxon>Ditrysia</taxon>
        <taxon>Papilionoidea</taxon>
        <taxon>Nymphalidae</taxon>
        <taxon>Danainae</taxon>
        <taxon>Danaini</taxon>
        <taxon>Danaina</taxon>
        <taxon>Danaus</taxon>
        <taxon>Anosia</taxon>
    </lineage>
</organism>
<dbReference type="InterPro" id="IPR001314">
    <property type="entry name" value="Peptidase_S1A"/>
</dbReference>
<dbReference type="InterPro" id="IPR018114">
    <property type="entry name" value="TRYPSIN_HIS"/>
</dbReference>
<evidence type="ECO:0000256" key="8">
    <source>
        <dbReference type="ARBA" id="ARBA00023157"/>
    </source>
</evidence>
<keyword evidence="9" id="KW-1199">Hemostasis impairing toxin</keyword>
<evidence type="ECO:0000256" key="13">
    <source>
        <dbReference type="RuleBase" id="RU363034"/>
    </source>
</evidence>
<keyword evidence="12" id="KW-1205">Fibrinolytic toxin</keyword>
<evidence type="ECO:0000256" key="7">
    <source>
        <dbReference type="ARBA" id="ARBA00023145"/>
    </source>
</evidence>
<evidence type="ECO:0000256" key="2">
    <source>
        <dbReference type="ARBA" id="ARBA00022656"/>
    </source>
</evidence>
<comment type="subcellular location">
    <subcellularLocation>
        <location evidence="1">Secreted</location>
        <location evidence="1">Extracellular space</location>
    </subcellularLocation>
</comment>
<accession>A0A8J2R1N9</accession>
<dbReference type="InterPro" id="IPR033116">
    <property type="entry name" value="TRYPSIN_SER"/>
</dbReference>
<keyword evidence="4 14" id="KW-0732">Signal</keyword>
<gene>
    <name evidence="16" type="ORF">DCHRY22_LOCUS12737</name>
</gene>
<evidence type="ECO:0000256" key="5">
    <source>
        <dbReference type="ARBA" id="ARBA00022801"/>
    </source>
</evidence>
<evidence type="ECO:0000256" key="6">
    <source>
        <dbReference type="ARBA" id="ARBA00022825"/>
    </source>
</evidence>
<dbReference type="PROSITE" id="PS00135">
    <property type="entry name" value="TRYPSIN_SER"/>
    <property type="match status" value="1"/>
</dbReference>
<dbReference type="InterPro" id="IPR009003">
    <property type="entry name" value="Peptidase_S1_PA"/>
</dbReference>
<dbReference type="SUPFAM" id="SSF50494">
    <property type="entry name" value="Trypsin-like serine proteases"/>
    <property type="match status" value="2"/>
</dbReference>
<keyword evidence="7" id="KW-0865">Zymogen</keyword>
<dbReference type="Pfam" id="PF00089">
    <property type="entry name" value="Trypsin"/>
    <property type="match status" value="2"/>
</dbReference>
<dbReference type="GO" id="GO:0090729">
    <property type="term" value="F:toxin activity"/>
    <property type="evidence" value="ECO:0007669"/>
    <property type="project" value="UniProtKB-KW"/>
</dbReference>
<evidence type="ECO:0000256" key="3">
    <source>
        <dbReference type="ARBA" id="ARBA00022670"/>
    </source>
</evidence>
<evidence type="ECO:0000313" key="17">
    <source>
        <dbReference type="Proteomes" id="UP000789524"/>
    </source>
</evidence>
<dbReference type="InterPro" id="IPR050430">
    <property type="entry name" value="Peptidase_S1"/>
</dbReference>
<evidence type="ECO:0000256" key="1">
    <source>
        <dbReference type="ARBA" id="ARBA00004239"/>
    </source>
</evidence>
<keyword evidence="17" id="KW-1185">Reference proteome</keyword>
<dbReference type="SMART" id="SM00020">
    <property type="entry name" value="Tryp_SPc"/>
    <property type="match status" value="2"/>
</dbReference>
<dbReference type="PANTHER" id="PTHR24276:SF91">
    <property type="entry name" value="AT26814P-RELATED"/>
    <property type="match status" value="1"/>
</dbReference>
<dbReference type="InterPro" id="IPR001254">
    <property type="entry name" value="Trypsin_dom"/>
</dbReference>
<dbReference type="GO" id="GO:0006508">
    <property type="term" value="P:proteolysis"/>
    <property type="evidence" value="ECO:0007669"/>
    <property type="project" value="UniProtKB-KW"/>
</dbReference>
<evidence type="ECO:0000256" key="14">
    <source>
        <dbReference type="SAM" id="SignalP"/>
    </source>
</evidence>
<evidence type="ECO:0000259" key="15">
    <source>
        <dbReference type="PROSITE" id="PS50240"/>
    </source>
</evidence>
<evidence type="ECO:0000313" key="16">
    <source>
        <dbReference type="EMBL" id="CAG9578681.1"/>
    </source>
</evidence>
<dbReference type="OrthoDB" id="9425590at2759"/>
<keyword evidence="6 13" id="KW-0720">Serine protease</keyword>
<comment type="similarity">
    <text evidence="10">Belongs to the peptidase S1 family. CLIP subfamily.</text>
</comment>
<dbReference type="InterPro" id="IPR043504">
    <property type="entry name" value="Peptidase_S1_PA_chymotrypsin"/>
</dbReference>
<dbReference type="GO" id="GO:0005576">
    <property type="term" value="C:extracellular region"/>
    <property type="evidence" value="ECO:0007669"/>
    <property type="project" value="UniProtKB-SubCell"/>
</dbReference>
<evidence type="ECO:0000256" key="4">
    <source>
        <dbReference type="ARBA" id="ARBA00022729"/>
    </source>
</evidence>
<protein>
    <submittedName>
        <fullName evidence="16">(African queen) hypothetical protein</fullName>
    </submittedName>
</protein>
<evidence type="ECO:0000256" key="10">
    <source>
        <dbReference type="ARBA" id="ARBA00024195"/>
    </source>
</evidence>
<dbReference type="PROSITE" id="PS50240">
    <property type="entry name" value="TRYPSIN_DOM"/>
    <property type="match status" value="2"/>
</dbReference>
<dbReference type="FunFam" id="2.40.10.10:FF:000002">
    <property type="entry name" value="Transmembrane protease serine"/>
    <property type="match status" value="1"/>
</dbReference>
<name>A0A8J2R1N9_9NEOP</name>
<dbReference type="AlphaFoldDB" id="A0A8J2R1N9"/>
<feature type="signal peptide" evidence="14">
    <location>
        <begin position="1"/>
        <end position="15"/>
    </location>
</feature>
<comment type="caution">
    <text evidence="16">The sequence shown here is derived from an EMBL/GenBank/DDBJ whole genome shotgun (WGS) entry which is preliminary data.</text>
</comment>
<keyword evidence="8" id="KW-1015">Disulfide bond</keyword>
<feature type="chain" id="PRO_5035286851" evidence="14">
    <location>
        <begin position="16"/>
        <end position="490"/>
    </location>
</feature>
<keyword evidence="5 13" id="KW-0378">Hydrolase</keyword>
<feature type="domain" description="Peptidase S1" evidence="15">
    <location>
        <begin position="23"/>
        <end position="249"/>
    </location>
</feature>
<dbReference type="FunFam" id="2.40.10.10:FF:000077">
    <property type="entry name" value="Predicted protein"/>
    <property type="match status" value="1"/>
</dbReference>
<dbReference type="Gene3D" id="2.40.10.10">
    <property type="entry name" value="Trypsin-like serine proteases"/>
    <property type="match status" value="2"/>
</dbReference>
<dbReference type="EMBL" id="CAKASE010000078">
    <property type="protein sequence ID" value="CAG9578681.1"/>
    <property type="molecule type" value="Genomic_DNA"/>
</dbReference>
<dbReference type="PROSITE" id="PS00134">
    <property type="entry name" value="TRYPSIN_HIS"/>
    <property type="match status" value="1"/>
</dbReference>
<sequence length="490" mass="53218">MRVFILLAALGAVCAAPRKPQRIVGGENTSIERYPFMSGVLEKTSWGTEPMCGGTLITNRAVVTAAHCVEYMSPYHLRVRLGSTYASSGGQVHELSRIIMHPYYNYRLVLNDIAVIRLKNSVVMSNQIQVARVAGPQYNLPDNTRLNVIGWGTTSFHGKPSEILQHVSVNVINQNLCAERYKYLPGSIPRVTPEMMCTGILDVGGKDACQGDSGGPIVHGGNVLVGIPSWGYQCAHPVYPAAPRKSQRIVGGENTNIERYPFMSAMLQNSFWGLTQMCGGTLITNRAVVSAAHCYSGMSPSSLRVRLGSTYASSGGQVQVVSRIIMHPQYNSRLIINDVAVIRLQNSVGMSNQIQVARVAGPQYNLPDNTRLNVIGWGTTRYQGRPSEILQHVSVNVINQRLCAERYRHLQSLPGMGSWPSITNEMMCAGILDVGGKDACQGDSGGPVIHGGNVLVGITSWGYECAHPTYPGVNVRVSSYANWISTNAVN</sequence>
<comment type="function">
    <text evidence="11">Fibrinolytic activity; shows preferential cleavage of Arg-Gly bonds in all three fibrinogen chains. Contact with the caterpillars causes severe bleeding, due the anticoagulant effect of the protein.</text>
</comment>
<evidence type="ECO:0000256" key="9">
    <source>
        <dbReference type="ARBA" id="ARBA00023240"/>
    </source>
</evidence>